<organism evidence="2 3">
    <name type="scientific">Cuscuta epithymum</name>
    <dbReference type="NCBI Taxonomy" id="186058"/>
    <lineage>
        <taxon>Eukaryota</taxon>
        <taxon>Viridiplantae</taxon>
        <taxon>Streptophyta</taxon>
        <taxon>Embryophyta</taxon>
        <taxon>Tracheophyta</taxon>
        <taxon>Spermatophyta</taxon>
        <taxon>Magnoliopsida</taxon>
        <taxon>eudicotyledons</taxon>
        <taxon>Gunneridae</taxon>
        <taxon>Pentapetalae</taxon>
        <taxon>asterids</taxon>
        <taxon>lamiids</taxon>
        <taxon>Solanales</taxon>
        <taxon>Convolvulaceae</taxon>
        <taxon>Cuscuteae</taxon>
        <taxon>Cuscuta</taxon>
        <taxon>Cuscuta subgen. Cuscuta</taxon>
    </lineage>
</organism>
<feature type="region of interest" description="Disordered" evidence="1">
    <location>
        <begin position="1"/>
        <end position="68"/>
    </location>
</feature>
<feature type="compositionally biased region" description="Low complexity" evidence="1">
    <location>
        <begin position="59"/>
        <end position="68"/>
    </location>
</feature>
<feature type="compositionally biased region" description="Polar residues" evidence="1">
    <location>
        <begin position="37"/>
        <end position="50"/>
    </location>
</feature>
<comment type="caution">
    <text evidence="2">The sequence shown here is derived from an EMBL/GenBank/DDBJ whole genome shotgun (WGS) entry which is preliminary data.</text>
</comment>
<accession>A0AAV0ESE6</accession>
<sequence length="389" mass="43703">MDDSRLFTVGFDDEPQVSPPVQEKRKTKRKRLRKADQSTSSQAVPQSTEQPEPAQEIEPVQQVSPQQPSHADILMDQFFSDQQPHFFSAEEMAAHQSDLARQLQRISLKDPAHDMLERAGCPATRIWSTSVDLNDFTLPELPVEEAEECIALSALKMGIYSLKLREARLAKERGLIVAKEEAEHSLSSAVRVAETDRQVAAEIRAKLESELGELRVRVASLQAYLAAAESAQVKFSESASQIPDGPPEITVDLSTVRENFKTSAEFRAYALEQLPDVFGEHLVKLTGEERQKEGVRVFDQHLVTKEWAEVFAREVYSSGCQHMLKPLLPLLEKQLVRPAQPSDFPGLHPHHLNALSAQIKKCRRALGMEIVQAVDEEEDDDEEEDNPDQ</sequence>
<proteinExistence type="predicted"/>
<dbReference type="AlphaFoldDB" id="A0AAV0ESE6"/>
<dbReference type="EMBL" id="CAMAPF010000941">
    <property type="protein sequence ID" value="CAH9126197.1"/>
    <property type="molecule type" value="Genomic_DNA"/>
</dbReference>
<evidence type="ECO:0000313" key="3">
    <source>
        <dbReference type="Proteomes" id="UP001152523"/>
    </source>
</evidence>
<dbReference type="Proteomes" id="UP001152523">
    <property type="component" value="Unassembled WGS sequence"/>
</dbReference>
<reference evidence="2" key="1">
    <citation type="submission" date="2022-07" db="EMBL/GenBank/DDBJ databases">
        <authorList>
            <person name="Macas J."/>
            <person name="Novak P."/>
            <person name="Neumann P."/>
        </authorList>
    </citation>
    <scope>NUCLEOTIDE SEQUENCE</scope>
</reference>
<protein>
    <submittedName>
        <fullName evidence="2">Uncharacterized protein</fullName>
    </submittedName>
</protein>
<name>A0AAV0ESE6_9ASTE</name>
<evidence type="ECO:0000256" key="1">
    <source>
        <dbReference type="SAM" id="MobiDB-lite"/>
    </source>
</evidence>
<gene>
    <name evidence="2" type="ORF">CEPIT_LOCUS27343</name>
</gene>
<keyword evidence="3" id="KW-1185">Reference proteome</keyword>
<evidence type="ECO:0000313" key="2">
    <source>
        <dbReference type="EMBL" id="CAH9126197.1"/>
    </source>
</evidence>